<feature type="domain" description="Alcohol dehydrogenase-like C-terminal" evidence="6">
    <location>
        <begin position="166"/>
        <end position="281"/>
    </location>
</feature>
<dbReference type="PANTHER" id="PTHR43350:SF19">
    <property type="entry name" value="D-GULOSIDE 3-DEHYDROGENASE"/>
    <property type="match status" value="1"/>
</dbReference>
<comment type="caution">
    <text evidence="7">The sequence shown here is derived from an EMBL/GenBank/DDBJ whole genome shotgun (WGS) entry which is preliminary data.</text>
</comment>
<evidence type="ECO:0000256" key="5">
    <source>
        <dbReference type="ARBA" id="ARBA00023002"/>
    </source>
</evidence>
<dbReference type="Pfam" id="PF00107">
    <property type="entry name" value="ADH_zinc_N"/>
    <property type="match status" value="1"/>
</dbReference>
<dbReference type="InterPro" id="IPR011032">
    <property type="entry name" value="GroES-like_sf"/>
</dbReference>
<dbReference type="GO" id="GO:0046872">
    <property type="term" value="F:metal ion binding"/>
    <property type="evidence" value="ECO:0007669"/>
    <property type="project" value="UniProtKB-KW"/>
</dbReference>
<dbReference type="Gene3D" id="3.90.180.10">
    <property type="entry name" value="Medium-chain alcohol dehydrogenases, catalytic domain"/>
    <property type="match status" value="2"/>
</dbReference>
<reference evidence="7" key="1">
    <citation type="submission" date="2019-09" db="EMBL/GenBank/DDBJ databases">
        <title>Characterisation of the sponge microbiome using genome-centric metagenomics.</title>
        <authorList>
            <person name="Engelberts J.P."/>
            <person name="Robbins S.J."/>
            <person name="De Goeij J.M."/>
            <person name="Aranda M."/>
            <person name="Bell S.C."/>
            <person name="Webster N.S."/>
        </authorList>
    </citation>
    <scope>NUCLEOTIDE SEQUENCE</scope>
    <source>
        <strain evidence="7">SB0662_bin_9</strain>
    </source>
</reference>
<dbReference type="CDD" id="cd08255">
    <property type="entry name" value="2-desacetyl-2-hydroxyethyl_bacteriochlorophyllide_like"/>
    <property type="match status" value="1"/>
</dbReference>
<dbReference type="InterPro" id="IPR013149">
    <property type="entry name" value="ADH-like_C"/>
</dbReference>
<evidence type="ECO:0000256" key="3">
    <source>
        <dbReference type="ARBA" id="ARBA00022723"/>
    </source>
</evidence>
<evidence type="ECO:0000256" key="4">
    <source>
        <dbReference type="ARBA" id="ARBA00022833"/>
    </source>
</evidence>
<evidence type="ECO:0000256" key="1">
    <source>
        <dbReference type="ARBA" id="ARBA00001947"/>
    </source>
</evidence>
<keyword evidence="4" id="KW-0862">Zinc</keyword>
<keyword evidence="3" id="KW-0479">Metal-binding</keyword>
<dbReference type="SUPFAM" id="SSF51735">
    <property type="entry name" value="NAD(P)-binding Rossmann-fold domains"/>
    <property type="match status" value="1"/>
</dbReference>
<dbReference type="SUPFAM" id="SSF50129">
    <property type="entry name" value="GroES-like"/>
    <property type="match status" value="1"/>
</dbReference>
<dbReference type="PANTHER" id="PTHR43350">
    <property type="entry name" value="NAD-DEPENDENT ALCOHOL DEHYDROGENASE"/>
    <property type="match status" value="1"/>
</dbReference>
<dbReference type="AlphaFoldDB" id="A0A6B1DR69"/>
<sequence>MKAKAIVFPAANTVEVREVDCPEPGPSDVVVDVTHSWISNGTEGSYLRGERIAGDTAWRPGSPNPFPVVAGYQKVGIVREVGSHVTDLAPGETVFAASGKVNGMFHPSGGQLSPSVTPREGVWKLPPQPQPLAYAGMVLTQVGYNCGSRTPVAPGEAAVVLGDGMVGLWAAQTLALRGARILLLGRHEDRMQHFPENGLHLCCNEVDGNWQETLVDFLPDGVDVLIDTVGSIEHIQAILPRINRDGRIVSAGFHGTDDLLSLQDLRNGELSLHSVSGWTRPRMDKTRHLISTGQLQTLPLITHHFPVDRAAEAWDLIRTKREPVLGVILDWTVSG</sequence>
<keyword evidence="5" id="KW-0560">Oxidoreductase</keyword>
<evidence type="ECO:0000259" key="6">
    <source>
        <dbReference type="Pfam" id="PF00107"/>
    </source>
</evidence>
<evidence type="ECO:0000313" key="7">
    <source>
        <dbReference type="EMBL" id="MYD89285.1"/>
    </source>
</evidence>
<comment type="cofactor">
    <cofactor evidence="1">
        <name>Zn(2+)</name>
        <dbReference type="ChEBI" id="CHEBI:29105"/>
    </cofactor>
</comment>
<dbReference type="GO" id="GO:0016491">
    <property type="term" value="F:oxidoreductase activity"/>
    <property type="evidence" value="ECO:0007669"/>
    <property type="project" value="UniProtKB-KW"/>
</dbReference>
<gene>
    <name evidence="7" type="ORF">F4Y08_02945</name>
</gene>
<dbReference type="EMBL" id="VXPY01000015">
    <property type="protein sequence ID" value="MYD89285.1"/>
    <property type="molecule type" value="Genomic_DNA"/>
</dbReference>
<accession>A0A6B1DR69</accession>
<name>A0A6B1DR69_9CHLR</name>
<protein>
    <submittedName>
        <fullName evidence="7">Zinc-binding alcohol dehydrogenase</fullName>
    </submittedName>
</protein>
<dbReference type="Gene3D" id="3.40.50.720">
    <property type="entry name" value="NAD(P)-binding Rossmann-like Domain"/>
    <property type="match status" value="1"/>
</dbReference>
<proteinExistence type="inferred from homology"/>
<organism evidence="7">
    <name type="scientific">Caldilineaceae bacterium SB0662_bin_9</name>
    <dbReference type="NCBI Taxonomy" id="2605258"/>
    <lineage>
        <taxon>Bacteria</taxon>
        <taxon>Bacillati</taxon>
        <taxon>Chloroflexota</taxon>
        <taxon>Caldilineae</taxon>
        <taxon>Caldilineales</taxon>
        <taxon>Caldilineaceae</taxon>
    </lineage>
</organism>
<dbReference type="InterPro" id="IPR036291">
    <property type="entry name" value="NAD(P)-bd_dom_sf"/>
</dbReference>
<comment type="similarity">
    <text evidence="2">Belongs to the zinc-containing alcohol dehydrogenase family.</text>
</comment>
<evidence type="ECO:0000256" key="2">
    <source>
        <dbReference type="ARBA" id="ARBA00008072"/>
    </source>
</evidence>